<evidence type="ECO:0000256" key="1">
    <source>
        <dbReference type="ARBA" id="ARBA00004240"/>
    </source>
</evidence>
<dbReference type="SUPFAM" id="SSF51735">
    <property type="entry name" value="NAD(P)-binding Rossmann-fold domains"/>
    <property type="match status" value="1"/>
</dbReference>
<evidence type="ECO:0000256" key="3">
    <source>
        <dbReference type="ARBA" id="ARBA00023002"/>
    </source>
</evidence>
<proteinExistence type="inferred from homology"/>
<accession>D8PF38</accession>
<dbReference type="InterPro" id="IPR051019">
    <property type="entry name" value="VLCFA-Steroid_DH"/>
</dbReference>
<protein>
    <submittedName>
        <fullName evidence="4">Putative Short-chain dehydrogenase/reductase family protein</fullName>
        <ecNumber evidence="4">1.1.1.-</ecNumber>
    </submittedName>
</protein>
<dbReference type="eggNOG" id="COG0300">
    <property type="taxonomic scope" value="Bacteria"/>
</dbReference>
<evidence type="ECO:0000256" key="2">
    <source>
        <dbReference type="ARBA" id="ARBA00006484"/>
    </source>
</evidence>
<dbReference type="Gene3D" id="3.40.50.720">
    <property type="entry name" value="NAD(P)-binding Rossmann-like Domain"/>
    <property type="match status" value="1"/>
</dbReference>
<dbReference type="EMBL" id="FP929003">
    <property type="protein sequence ID" value="CBK41847.1"/>
    <property type="molecule type" value="Genomic_DNA"/>
</dbReference>
<dbReference type="InterPro" id="IPR020904">
    <property type="entry name" value="Sc_DH/Rdtase_CS"/>
</dbReference>
<keyword evidence="3 4" id="KW-0560">Oxidoreductase</keyword>
<dbReference type="HOGENOM" id="CLU_010194_2_1_0"/>
<evidence type="ECO:0000313" key="5">
    <source>
        <dbReference type="Proteomes" id="UP000001660"/>
    </source>
</evidence>
<name>D8PF38_9BACT</name>
<comment type="similarity">
    <text evidence="2">Belongs to the short-chain dehydrogenases/reductases (SDR) family.</text>
</comment>
<organism evidence="4 5">
    <name type="scientific">Nitrospira defluvii</name>
    <dbReference type="NCBI Taxonomy" id="330214"/>
    <lineage>
        <taxon>Bacteria</taxon>
        <taxon>Pseudomonadati</taxon>
        <taxon>Nitrospirota</taxon>
        <taxon>Nitrospiria</taxon>
        <taxon>Nitrospirales</taxon>
        <taxon>Nitrospiraceae</taxon>
        <taxon>Nitrospira</taxon>
    </lineage>
</organism>
<evidence type="ECO:0000313" key="4">
    <source>
        <dbReference type="EMBL" id="CBK41847.1"/>
    </source>
</evidence>
<dbReference type="PRINTS" id="PR00081">
    <property type="entry name" value="GDHRDH"/>
</dbReference>
<dbReference type="AlphaFoldDB" id="D8PF38"/>
<dbReference type="KEGG" id="nde:NIDE2127"/>
<dbReference type="PROSITE" id="PS00061">
    <property type="entry name" value="ADH_SHORT"/>
    <property type="match status" value="1"/>
</dbReference>
<reference evidence="4 5" key="1">
    <citation type="journal article" date="2010" name="Proc. Natl. Acad. Sci. U.S.A.">
        <title>A Nitrospira metagenome illuminates the physiology and evolution of globally important nitrite-oxidizing bacteria.</title>
        <authorList>
            <person name="Lucker S."/>
            <person name="Wagner M."/>
            <person name="Maixner F."/>
            <person name="Pelletier E."/>
            <person name="Koch H."/>
            <person name="Vacherie B."/>
            <person name="Rattei T."/>
            <person name="Sinninghe Damste J."/>
            <person name="Spieck E."/>
            <person name="Le Paslier D."/>
            <person name="Daims H."/>
        </authorList>
    </citation>
    <scope>NUCLEOTIDE SEQUENCE [LARGE SCALE GENOMIC DNA]</scope>
</reference>
<keyword evidence="5" id="KW-1185">Reference proteome</keyword>
<dbReference type="InterPro" id="IPR002347">
    <property type="entry name" value="SDR_fam"/>
</dbReference>
<dbReference type="GO" id="GO:0016491">
    <property type="term" value="F:oxidoreductase activity"/>
    <property type="evidence" value="ECO:0007669"/>
    <property type="project" value="UniProtKB-KW"/>
</dbReference>
<dbReference type="InterPro" id="IPR036291">
    <property type="entry name" value="NAD(P)-bd_dom_sf"/>
</dbReference>
<comment type="subcellular location">
    <subcellularLocation>
        <location evidence="1">Endoplasmic reticulum</location>
    </subcellularLocation>
</comment>
<sequence length="280" mass="30314">MKTTNLSKYGPWALITGASSGIGRELARQVAEHGLHIVAVARRQSRLDELSSELKKQYQVKVRTVQADLREPDAIRTITTATEDLEIGLAILNAGAEMTGAFVQGDEQAHLQLAQLNAVAPMHLAHLYGRQMAGRGRGGIMFVSSLFAYQGVPYVAHYAATKAYLLSLGEALHVELKPFGVDVLVLSPGLTTTEMTANMPVDFSKLPMIPQMPEQVARVGLRALGKKATVVSGIMNKMMAWENRLLPRAAPVSLLGFLLGRALKDGARPVGRVKACHLTR</sequence>
<dbReference type="PANTHER" id="PTHR43899:SF13">
    <property type="entry name" value="RH59310P"/>
    <property type="match status" value="1"/>
</dbReference>
<dbReference type="Pfam" id="PF00106">
    <property type="entry name" value="adh_short"/>
    <property type="match status" value="1"/>
</dbReference>
<dbReference type="STRING" id="330214.NIDE2127"/>
<gene>
    <name evidence="4" type="ORF">NIDE2127</name>
</gene>
<dbReference type="Proteomes" id="UP000001660">
    <property type="component" value="Chromosome"/>
</dbReference>
<dbReference type="PIRSF" id="PIRSF000126">
    <property type="entry name" value="11-beta-HSD1"/>
    <property type="match status" value="1"/>
</dbReference>
<dbReference type="PANTHER" id="PTHR43899">
    <property type="entry name" value="RH59310P"/>
    <property type="match status" value="1"/>
</dbReference>
<dbReference type="EC" id="1.1.1.-" evidence="4"/>